<evidence type="ECO:0000256" key="2">
    <source>
        <dbReference type="SAM" id="MobiDB-lite"/>
    </source>
</evidence>
<keyword evidence="4" id="KW-1185">Reference proteome</keyword>
<evidence type="ECO:0000256" key="1">
    <source>
        <dbReference type="SAM" id="Coils"/>
    </source>
</evidence>
<evidence type="ECO:0000313" key="3">
    <source>
        <dbReference type="EMBL" id="CAD6192349.1"/>
    </source>
</evidence>
<proteinExistence type="predicted"/>
<name>A0A8S1H8I4_9PELO</name>
<feature type="region of interest" description="Disordered" evidence="2">
    <location>
        <begin position="315"/>
        <end position="337"/>
    </location>
</feature>
<dbReference type="AlphaFoldDB" id="A0A8S1H8I4"/>
<accession>A0A8S1H8I4</accession>
<protein>
    <submittedName>
        <fullName evidence="3">Uncharacterized protein</fullName>
    </submittedName>
</protein>
<gene>
    <name evidence="3" type="ORF">CAUJ_LOCUS8268</name>
</gene>
<organism evidence="3 4">
    <name type="scientific">Caenorhabditis auriculariae</name>
    <dbReference type="NCBI Taxonomy" id="2777116"/>
    <lineage>
        <taxon>Eukaryota</taxon>
        <taxon>Metazoa</taxon>
        <taxon>Ecdysozoa</taxon>
        <taxon>Nematoda</taxon>
        <taxon>Chromadorea</taxon>
        <taxon>Rhabditida</taxon>
        <taxon>Rhabditina</taxon>
        <taxon>Rhabditomorpha</taxon>
        <taxon>Rhabditoidea</taxon>
        <taxon>Rhabditidae</taxon>
        <taxon>Peloderinae</taxon>
        <taxon>Caenorhabditis</taxon>
    </lineage>
</organism>
<sequence length="337" mass="39378">MSDFKQEIERLQDEVKTIEGQIRSIKESFGQKTEEDLRKLEEEAEARRILMNQEFQQKLREIAENINNNVAQAKIVLQQREVEQEVMKIRKRQEIDKLVEERKKNELKDLSRQVEETSEDCQLDFQHDQDKKLINRETEEKTVQIREKKDQIEKATHQLIANVQHNNRVQTLEANIHQKLDDVKGRRNDVMQESFDVTETIEEYTLLQSEKDKEMEKTAKKCELQLTSLKNSLNSFIEATTKMAKSQLNLPPVVHDKLQIVVKNLEGTAQDALQTTVPLIATAKLTKDIKPEQIEKFKKAFAKLRQTETDIGTRQNYIREGMNRDKAATLPDPSLEN</sequence>
<evidence type="ECO:0000313" key="4">
    <source>
        <dbReference type="Proteomes" id="UP000835052"/>
    </source>
</evidence>
<keyword evidence="1" id="KW-0175">Coiled coil</keyword>
<feature type="coiled-coil region" evidence="1">
    <location>
        <begin position="52"/>
        <end position="155"/>
    </location>
</feature>
<dbReference type="Proteomes" id="UP000835052">
    <property type="component" value="Unassembled WGS sequence"/>
</dbReference>
<comment type="caution">
    <text evidence="3">The sequence shown here is derived from an EMBL/GenBank/DDBJ whole genome shotgun (WGS) entry which is preliminary data.</text>
</comment>
<reference evidence="3" key="1">
    <citation type="submission" date="2020-10" db="EMBL/GenBank/DDBJ databases">
        <authorList>
            <person name="Kikuchi T."/>
        </authorList>
    </citation>
    <scope>NUCLEOTIDE SEQUENCE</scope>
    <source>
        <strain evidence="3">NKZ352</strain>
    </source>
</reference>
<feature type="coiled-coil region" evidence="1">
    <location>
        <begin position="1"/>
        <end position="28"/>
    </location>
</feature>
<dbReference type="EMBL" id="CAJGYM010000027">
    <property type="protein sequence ID" value="CAD6192349.1"/>
    <property type="molecule type" value="Genomic_DNA"/>
</dbReference>